<evidence type="ECO:0000313" key="4">
    <source>
        <dbReference type="Proteomes" id="UP000789572"/>
    </source>
</evidence>
<dbReference type="EMBL" id="CAJVPJ010000032">
    <property type="protein sequence ID" value="CAG8461691.1"/>
    <property type="molecule type" value="Genomic_DNA"/>
</dbReference>
<keyword evidence="2" id="KW-0812">Transmembrane</keyword>
<gene>
    <name evidence="3" type="ORF">POCULU_LOCUS596</name>
</gene>
<dbReference type="PANTHER" id="PTHR11440">
    <property type="entry name" value="LECITHIN-CHOLESTEROL ACYLTRANSFERASE-RELATED"/>
    <property type="match status" value="1"/>
</dbReference>
<feature type="region of interest" description="Disordered" evidence="1">
    <location>
        <begin position="1"/>
        <end position="22"/>
    </location>
</feature>
<dbReference type="AlphaFoldDB" id="A0A9N8VRC4"/>
<feature type="compositionally biased region" description="Basic and acidic residues" evidence="1">
    <location>
        <begin position="11"/>
        <end position="21"/>
    </location>
</feature>
<dbReference type="Gene3D" id="3.40.50.1820">
    <property type="entry name" value="alpha/beta hydrolase"/>
    <property type="match status" value="1"/>
</dbReference>
<sequence>MSRRRKQNKSASDDDLSHFDDDAYQSDASTATTATIASTAYQQYSNSRPVRQNLTSHPNSVHFTIPNRPTRVGINQDSQANQSDEAKNEDQADEQNAGETFFLGRKYLLTRKRVVFSAGLILGLIIAWMSMEPTTVNQFSTIFQDLDLSSILPANILVDEIIGNMTMFLKPNILADTEFMPGMQLAEAGISAEFPVVLIPGIVSTGLESWSTATCSQKYFRRRMWGTTTMFRAVLLDKECWTHHMKLDAVTGLDPPDVKLRAAQGKMIQNFAAIGYDSNNMNLAAYDWRLSFYNLEVRDKYFSKLKSTLELAKNSDGKKSVLVSHSMGSMVTLYFFKWVESSLGGNGGPNWVNDHVEAFVNIGGPLLGLPKALSALLSGEMRDTVELGAFGIYVLERFFSRRERAEIFRTWGGLSSMLPKGGEGIWGNTTHAPDDRSYGSRSESYGPMLTFRSVPRNSNNSKSSENKSGPQLVHKHTCNSGVTFLKQNTDKLFNDMLARNYSFGVATQKSEFREAWDHTKWTNPLESTLPYAPDMKIYCLYGWGKETERRYYYSHENDGDENGDCEECATEAVDDDDNEKKHRIKEGLEVLRNIFIDSSINVDTEGLKSGVHNGEGDGTVPLISLGYMCVKGWKDSLYNPAGIKVITREYYHETATFDLRGGSKTADHVDILGNYAVTEDVLKVASGAGDRLTDRFHSNILEYAERVELS</sequence>
<comment type="caution">
    <text evidence="3">The sequence shown here is derived from an EMBL/GenBank/DDBJ whole genome shotgun (WGS) entry which is preliminary data.</text>
</comment>
<protein>
    <submittedName>
        <fullName evidence="3">6729_t:CDS:1</fullName>
    </submittedName>
</protein>
<dbReference type="Proteomes" id="UP000789572">
    <property type="component" value="Unassembled WGS sequence"/>
</dbReference>
<dbReference type="OrthoDB" id="190846at2759"/>
<dbReference type="InterPro" id="IPR003386">
    <property type="entry name" value="LACT/PDAT_acylTrfase"/>
</dbReference>
<feature type="transmembrane region" description="Helical" evidence="2">
    <location>
        <begin position="114"/>
        <end position="131"/>
    </location>
</feature>
<evidence type="ECO:0000256" key="1">
    <source>
        <dbReference type="SAM" id="MobiDB-lite"/>
    </source>
</evidence>
<organism evidence="3 4">
    <name type="scientific">Paraglomus occultum</name>
    <dbReference type="NCBI Taxonomy" id="144539"/>
    <lineage>
        <taxon>Eukaryota</taxon>
        <taxon>Fungi</taxon>
        <taxon>Fungi incertae sedis</taxon>
        <taxon>Mucoromycota</taxon>
        <taxon>Glomeromycotina</taxon>
        <taxon>Glomeromycetes</taxon>
        <taxon>Paraglomerales</taxon>
        <taxon>Paraglomeraceae</taxon>
        <taxon>Paraglomus</taxon>
    </lineage>
</organism>
<keyword evidence="2" id="KW-1133">Transmembrane helix</keyword>
<evidence type="ECO:0000256" key="2">
    <source>
        <dbReference type="SAM" id="Phobius"/>
    </source>
</evidence>
<accession>A0A9N8VRC4</accession>
<proteinExistence type="predicted"/>
<dbReference type="GO" id="GO:0006629">
    <property type="term" value="P:lipid metabolic process"/>
    <property type="evidence" value="ECO:0007669"/>
    <property type="project" value="InterPro"/>
</dbReference>
<dbReference type="GO" id="GO:0008374">
    <property type="term" value="F:O-acyltransferase activity"/>
    <property type="evidence" value="ECO:0007669"/>
    <property type="project" value="InterPro"/>
</dbReference>
<dbReference type="Pfam" id="PF02450">
    <property type="entry name" value="LCAT"/>
    <property type="match status" value="2"/>
</dbReference>
<reference evidence="3" key="1">
    <citation type="submission" date="2021-06" db="EMBL/GenBank/DDBJ databases">
        <authorList>
            <person name="Kallberg Y."/>
            <person name="Tangrot J."/>
            <person name="Rosling A."/>
        </authorList>
    </citation>
    <scope>NUCLEOTIDE SEQUENCE</scope>
    <source>
        <strain evidence="3">IA702</strain>
    </source>
</reference>
<keyword evidence="2" id="KW-0472">Membrane</keyword>
<feature type="compositionally biased region" description="Polar residues" evidence="1">
    <location>
        <begin position="45"/>
        <end position="62"/>
    </location>
</feature>
<dbReference type="SUPFAM" id="SSF53474">
    <property type="entry name" value="alpha/beta-Hydrolases"/>
    <property type="match status" value="1"/>
</dbReference>
<feature type="region of interest" description="Disordered" evidence="1">
    <location>
        <begin position="43"/>
        <end position="94"/>
    </location>
</feature>
<name>A0A9N8VRC4_9GLOM</name>
<feature type="region of interest" description="Disordered" evidence="1">
    <location>
        <begin position="449"/>
        <end position="473"/>
    </location>
</feature>
<keyword evidence="4" id="KW-1185">Reference proteome</keyword>
<feature type="compositionally biased region" description="Low complexity" evidence="1">
    <location>
        <begin position="457"/>
        <end position="468"/>
    </location>
</feature>
<dbReference type="InterPro" id="IPR029058">
    <property type="entry name" value="AB_hydrolase_fold"/>
</dbReference>
<evidence type="ECO:0000313" key="3">
    <source>
        <dbReference type="EMBL" id="CAG8461691.1"/>
    </source>
</evidence>
<feature type="compositionally biased region" description="Polar residues" evidence="1">
    <location>
        <begin position="73"/>
        <end position="83"/>
    </location>
</feature>